<name>A0A2W4XPP4_9CYAN</name>
<dbReference type="EMBL" id="QBML01000039">
    <property type="protein sequence ID" value="PZO36555.1"/>
    <property type="molecule type" value="Genomic_DNA"/>
</dbReference>
<dbReference type="AlphaFoldDB" id="A0A2W4XPP4"/>
<comment type="caution">
    <text evidence="1">The sequence shown here is derived from an EMBL/GenBank/DDBJ whole genome shotgun (WGS) entry which is preliminary data.</text>
</comment>
<gene>
    <name evidence="1" type="ORF">DCF19_21270</name>
</gene>
<sequence>MILNSLNEARSVVINTLAGKEKGLVFLGKTFVADKSYNSLDEAIAACRQDLDLGLAVLITPDANKFRIWVLVPNQMILQAA</sequence>
<organism evidence="1 2">
    <name type="scientific">Pseudanabaena frigida</name>
    <dbReference type="NCBI Taxonomy" id="945775"/>
    <lineage>
        <taxon>Bacteria</taxon>
        <taxon>Bacillati</taxon>
        <taxon>Cyanobacteriota</taxon>
        <taxon>Cyanophyceae</taxon>
        <taxon>Pseudanabaenales</taxon>
        <taxon>Pseudanabaenaceae</taxon>
        <taxon>Pseudanabaena</taxon>
    </lineage>
</organism>
<evidence type="ECO:0000313" key="1">
    <source>
        <dbReference type="EMBL" id="PZO36555.1"/>
    </source>
</evidence>
<reference evidence="1 2" key="2">
    <citation type="submission" date="2018-06" db="EMBL/GenBank/DDBJ databases">
        <title>Metagenomic assembly of (sub)arctic Cyanobacteria and their associated microbiome from non-axenic cultures.</title>
        <authorList>
            <person name="Baurain D."/>
        </authorList>
    </citation>
    <scope>NUCLEOTIDE SEQUENCE [LARGE SCALE GENOMIC DNA]</scope>
    <source>
        <strain evidence="1">ULC066bin1</strain>
    </source>
</reference>
<dbReference type="Proteomes" id="UP000249467">
    <property type="component" value="Unassembled WGS sequence"/>
</dbReference>
<accession>A0A2W4XPP4</accession>
<proteinExistence type="predicted"/>
<reference evidence="1 2" key="1">
    <citation type="submission" date="2018-04" db="EMBL/GenBank/DDBJ databases">
        <authorList>
            <person name="Go L.Y."/>
            <person name="Mitchell J.A."/>
        </authorList>
    </citation>
    <scope>NUCLEOTIDE SEQUENCE [LARGE SCALE GENOMIC DNA]</scope>
    <source>
        <strain evidence="1">ULC066bin1</strain>
    </source>
</reference>
<protein>
    <submittedName>
        <fullName evidence="1">Uncharacterized protein</fullName>
    </submittedName>
</protein>
<evidence type="ECO:0000313" key="2">
    <source>
        <dbReference type="Proteomes" id="UP000249467"/>
    </source>
</evidence>